<keyword evidence="2" id="KW-0067">ATP-binding</keyword>
<dbReference type="GO" id="GO:0005783">
    <property type="term" value="C:endoplasmic reticulum"/>
    <property type="evidence" value="ECO:0007669"/>
    <property type="project" value="TreeGrafter"/>
</dbReference>
<dbReference type="SUPFAM" id="SSF56801">
    <property type="entry name" value="Acetyl-CoA synthetase-like"/>
    <property type="match status" value="1"/>
</dbReference>
<dbReference type="Proteomes" id="UP001157974">
    <property type="component" value="Unassembled WGS sequence"/>
</dbReference>
<keyword evidence="5" id="KW-1185">Reference proteome</keyword>
<reference evidence="4 5" key="1">
    <citation type="journal article" date="2023" name="Nat. Commun.">
        <title>Origin of minicircular mitochondrial genomes in red algae.</title>
        <authorList>
            <person name="Lee Y."/>
            <person name="Cho C.H."/>
            <person name="Lee Y.M."/>
            <person name="Park S.I."/>
            <person name="Yang J.H."/>
            <person name="West J.A."/>
            <person name="Bhattacharya D."/>
            <person name="Yoon H.S."/>
        </authorList>
    </citation>
    <scope>NUCLEOTIDE SEQUENCE [LARGE SCALE GENOMIC DNA]</scope>
    <source>
        <strain evidence="4 5">CCMP1338</strain>
        <tissue evidence="4">Whole cell</tissue>
    </source>
</reference>
<evidence type="ECO:0000313" key="5">
    <source>
        <dbReference type="Proteomes" id="UP001157974"/>
    </source>
</evidence>
<dbReference type="InterPro" id="IPR000873">
    <property type="entry name" value="AMP-dep_synth/lig_dom"/>
</dbReference>
<comment type="caution">
    <text evidence="4">The sequence shown here is derived from an EMBL/GenBank/DDBJ whole genome shotgun (WGS) entry which is preliminary data.</text>
</comment>
<dbReference type="GO" id="GO:0005524">
    <property type="term" value="F:ATP binding"/>
    <property type="evidence" value="ECO:0007669"/>
    <property type="project" value="UniProtKB-KW"/>
</dbReference>
<organism evidence="4 5">
    <name type="scientific">Rhodosorus marinus</name>
    <dbReference type="NCBI Taxonomy" id="101924"/>
    <lineage>
        <taxon>Eukaryota</taxon>
        <taxon>Rhodophyta</taxon>
        <taxon>Stylonematophyceae</taxon>
        <taxon>Stylonematales</taxon>
        <taxon>Stylonemataceae</taxon>
        <taxon>Rhodosorus</taxon>
    </lineage>
</organism>
<dbReference type="PANTHER" id="PTHR43272">
    <property type="entry name" value="LONG-CHAIN-FATTY-ACID--COA LIGASE"/>
    <property type="match status" value="1"/>
</dbReference>
<gene>
    <name evidence="4" type="ORF">NDN08_006968</name>
</gene>
<sequence length="660" mass="73696">MSSKLYAKAADPKDGGSTFTSVVSDDMVIQPYSDATVNSPWEVFSHSAKRHPNNKCLGWRPIDLDGKAGPYEWYNYAQVKELVLKLAKAMSAFNLQKGDRVGVFGKNCPAWSMIEFACIANGFVLVPLYDTLGEQAIQFVCNHSELRVLFIENKVADRFAEAKVNCPKIERVVMFDSGDAKCPESKRHAQVESGDAVTLEDLIEKIQPDEASLPKLTLEDLAVIMYTSGTTGDPKGVTVSNLQFVSSVAAALKFFAYYKLEFTETDSLLSYLPLAHIYEQQSELLILAQGGKVGYYQGHIPKLLEDLEELRPTIFVGVPRVYSRFESRIQEAIDQSGGIKKWLINRAIHSQLENVTHVRRRNKFWDKLIFSAIRKKIFPNVRLAISGSAPLAPQTNDFLKMCLVCPIVQGYGLTETVGGLVCTAPYVQGSGHNGGPLPCCEVKLIDVPEMEYSIKDKPYPRGEILLRGPAVTKGYFKNDEENKSITADGWFHTGDVGQWLEDKSLQIIDRKKNLFKLAQGEYVSPETLEQGYTKAKLVGQIWIYGNSFESYLVAVCTPDEPQAKAWVSKNGKKWTDFATVCKDPDFKKAVLEELAELKTELGFKGYEVVKSIAFESEVNELGQGFSVENGLLTPTFKFKRPQMVKKYKSTVDELYGKTAS</sequence>
<dbReference type="AlphaFoldDB" id="A0AAV8UMA5"/>
<dbReference type="PANTHER" id="PTHR43272:SF33">
    <property type="entry name" value="AMP-BINDING DOMAIN-CONTAINING PROTEIN-RELATED"/>
    <property type="match status" value="1"/>
</dbReference>
<keyword evidence="1" id="KW-0547">Nucleotide-binding</keyword>
<name>A0AAV8UMA5_9RHOD</name>
<dbReference type="InterPro" id="IPR020845">
    <property type="entry name" value="AMP-binding_CS"/>
</dbReference>
<dbReference type="PROSITE" id="PS00455">
    <property type="entry name" value="AMP_BINDING"/>
    <property type="match status" value="1"/>
</dbReference>
<dbReference type="Pfam" id="PF00501">
    <property type="entry name" value="AMP-binding"/>
    <property type="match status" value="1"/>
</dbReference>
<dbReference type="InterPro" id="IPR042099">
    <property type="entry name" value="ANL_N_sf"/>
</dbReference>
<evidence type="ECO:0000256" key="1">
    <source>
        <dbReference type="ARBA" id="ARBA00022741"/>
    </source>
</evidence>
<protein>
    <recommendedName>
        <fullName evidence="3">AMP-dependent synthetase/ligase domain-containing protein</fullName>
    </recommendedName>
</protein>
<dbReference type="GO" id="GO:0016020">
    <property type="term" value="C:membrane"/>
    <property type="evidence" value="ECO:0007669"/>
    <property type="project" value="TreeGrafter"/>
</dbReference>
<evidence type="ECO:0000259" key="3">
    <source>
        <dbReference type="Pfam" id="PF00501"/>
    </source>
</evidence>
<dbReference type="Gene3D" id="3.40.50.12780">
    <property type="entry name" value="N-terminal domain of ligase-like"/>
    <property type="match status" value="1"/>
</dbReference>
<dbReference type="EMBL" id="JAMWBK010000009">
    <property type="protein sequence ID" value="KAJ8902566.1"/>
    <property type="molecule type" value="Genomic_DNA"/>
</dbReference>
<feature type="domain" description="AMP-dependent synthetase/ligase" evidence="3">
    <location>
        <begin position="44"/>
        <end position="476"/>
    </location>
</feature>
<dbReference type="GO" id="GO:0004467">
    <property type="term" value="F:long-chain fatty acid-CoA ligase activity"/>
    <property type="evidence" value="ECO:0007669"/>
    <property type="project" value="TreeGrafter"/>
</dbReference>
<evidence type="ECO:0000256" key="2">
    <source>
        <dbReference type="ARBA" id="ARBA00022840"/>
    </source>
</evidence>
<proteinExistence type="predicted"/>
<accession>A0AAV8UMA5</accession>
<evidence type="ECO:0000313" key="4">
    <source>
        <dbReference type="EMBL" id="KAJ8902566.1"/>
    </source>
</evidence>